<dbReference type="EMBL" id="LSMT01000017">
    <property type="protein sequence ID" value="PFX32973.1"/>
    <property type="molecule type" value="Genomic_DNA"/>
</dbReference>
<protein>
    <submittedName>
        <fullName evidence="1">Uncharacterized protein</fullName>
    </submittedName>
</protein>
<organism evidence="1 2">
    <name type="scientific">Stylophora pistillata</name>
    <name type="common">Smooth cauliflower coral</name>
    <dbReference type="NCBI Taxonomy" id="50429"/>
    <lineage>
        <taxon>Eukaryota</taxon>
        <taxon>Metazoa</taxon>
        <taxon>Cnidaria</taxon>
        <taxon>Anthozoa</taxon>
        <taxon>Hexacorallia</taxon>
        <taxon>Scleractinia</taxon>
        <taxon>Astrocoeniina</taxon>
        <taxon>Pocilloporidae</taxon>
        <taxon>Stylophora</taxon>
    </lineage>
</organism>
<comment type="caution">
    <text evidence="1">The sequence shown here is derived from an EMBL/GenBank/DDBJ whole genome shotgun (WGS) entry which is preliminary data.</text>
</comment>
<name>A0A2B4SV51_STYPI</name>
<dbReference type="Proteomes" id="UP000225706">
    <property type="component" value="Unassembled WGS sequence"/>
</dbReference>
<accession>A0A2B4SV51</accession>
<proteinExistence type="predicted"/>
<evidence type="ECO:0000313" key="2">
    <source>
        <dbReference type="Proteomes" id="UP000225706"/>
    </source>
</evidence>
<dbReference type="OrthoDB" id="5979430at2759"/>
<reference evidence="2" key="1">
    <citation type="journal article" date="2017" name="bioRxiv">
        <title>Comparative analysis of the genomes of Stylophora pistillata and Acropora digitifera provides evidence for extensive differences between species of corals.</title>
        <authorList>
            <person name="Voolstra C.R."/>
            <person name="Li Y."/>
            <person name="Liew Y.J."/>
            <person name="Baumgarten S."/>
            <person name="Zoccola D."/>
            <person name="Flot J.-F."/>
            <person name="Tambutte S."/>
            <person name="Allemand D."/>
            <person name="Aranda M."/>
        </authorList>
    </citation>
    <scope>NUCLEOTIDE SEQUENCE [LARGE SCALE GENOMIC DNA]</scope>
</reference>
<evidence type="ECO:0000313" key="1">
    <source>
        <dbReference type="EMBL" id="PFX32973.1"/>
    </source>
</evidence>
<keyword evidence="2" id="KW-1185">Reference proteome</keyword>
<dbReference type="AlphaFoldDB" id="A0A2B4SV51"/>
<gene>
    <name evidence="1" type="ORF">AWC38_SpisGene2175</name>
</gene>
<sequence>MMKEWIVKEFLIGSGYKQQAVRKYKTLHSWEHKQGIHSVKVHLLPEYQKYWALRASCNPSFSTDSEESKLMYLVLERSTGKSVFSHCTCTVGAKAEQILIEDINFYKANFGKEPPQKKLKLCPFITEVYYGVDESQRKLIDERKLELKQNIFLANEGKALPPIFHILGSKREESISTPIPTNLPDILQGDDVRLIYWSEVEIETESTETDSTDDFLSPLDVHPASLQDIYDKTQSIQEHITDAFNEPFSKIISKSSITKKYEASIRVTQPLVKQIEAQALELPDDDDIRKMQQYNQREDEKHLGERLEEVKSVLPDNARRGAILATEKGASSWLTVIPLKDMNFTLNKREFRDAVHFRYDWHIADTPSTCICEDTFTVDHAMVCKQGGFIIQRHNELRDLEADLLNTVCHHVQVEPILQEITGEVLTRGTNSAPDARLDVHVRGFWDRQGSVIFDVRVFHPNADSYKDLTIQQIYRKHEDEKERLYANRVLEVERGTFTPLVFTTTRGIADECKRFHSDSIG</sequence>